<dbReference type="AlphaFoldDB" id="A0A6I9YQZ1"/>
<organism evidence="2 3">
    <name type="scientific">Thamnophis sirtalis</name>
    <dbReference type="NCBI Taxonomy" id="35019"/>
    <lineage>
        <taxon>Eukaryota</taxon>
        <taxon>Metazoa</taxon>
        <taxon>Chordata</taxon>
        <taxon>Craniata</taxon>
        <taxon>Vertebrata</taxon>
        <taxon>Euteleostomi</taxon>
        <taxon>Lepidosauria</taxon>
        <taxon>Squamata</taxon>
        <taxon>Bifurcata</taxon>
        <taxon>Unidentata</taxon>
        <taxon>Episquamata</taxon>
        <taxon>Toxicofera</taxon>
        <taxon>Serpentes</taxon>
        <taxon>Colubroidea</taxon>
        <taxon>Colubridae</taxon>
        <taxon>Natricinae</taxon>
        <taxon>Thamnophis</taxon>
    </lineage>
</organism>
<evidence type="ECO:0000256" key="1">
    <source>
        <dbReference type="SAM" id="MobiDB-lite"/>
    </source>
</evidence>
<feature type="compositionally biased region" description="Polar residues" evidence="1">
    <location>
        <begin position="8"/>
        <end position="24"/>
    </location>
</feature>
<accession>A0A6I9YQZ1</accession>
<keyword evidence="2" id="KW-1185">Reference proteome</keyword>
<dbReference type="GO" id="GO:0006406">
    <property type="term" value="P:mRNA export from nucleus"/>
    <property type="evidence" value="ECO:0007669"/>
    <property type="project" value="InterPro"/>
</dbReference>
<dbReference type="Pfam" id="PF07078">
    <property type="entry name" value="FYTT"/>
    <property type="match status" value="1"/>
</dbReference>
<protein>
    <submittedName>
        <fullName evidence="3">UAP56-interacting factor-like</fullName>
    </submittedName>
</protein>
<sequence length="98" mass="11386">MRGRRWRTQPSSGAVLTVSVSNRQAGHPQGPGQKRPFPRRRNNQAPQLRWRPRGVMLRFNFRAMANQTSVTLNERFSGLWHKRRFSTECNAGRMVTLP</sequence>
<dbReference type="PANTHER" id="PTHR21038:SF3">
    <property type="entry name" value="UAP56-INTERACTING FACTOR"/>
    <property type="match status" value="1"/>
</dbReference>
<dbReference type="GO" id="GO:0003729">
    <property type="term" value="F:mRNA binding"/>
    <property type="evidence" value="ECO:0007669"/>
    <property type="project" value="InterPro"/>
</dbReference>
<dbReference type="GeneID" id="106552554"/>
<name>A0A6I9YQZ1_9SAUR</name>
<dbReference type="OrthoDB" id="9898865at2759"/>
<reference evidence="3" key="1">
    <citation type="submission" date="2025-08" db="UniProtKB">
        <authorList>
            <consortium name="RefSeq"/>
        </authorList>
    </citation>
    <scope>IDENTIFICATION</scope>
    <source>
        <tissue evidence="3">Skeletal muscle</tissue>
    </source>
</reference>
<dbReference type="PANTHER" id="PTHR21038">
    <property type="entry name" value="40-2-3 PROTEIN-RELATED"/>
    <property type="match status" value="1"/>
</dbReference>
<dbReference type="RefSeq" id="XP_013926339.1">
    <property type="nucleotide sequence ID" value="XM_014070864.1"/>
</dbReference>
<evidence type="ECO:0000313" key="2">
    <source>
        <dbReference type="Proteomes" id="UP000504617"/>
    </source>
</evidence>
<dbReference type="Proteomes" id="UP000504617">
    <property type="component" value="Unplaced"/>
</dbReference>
<evidence type="ECO:0000313" key="3">
    <source>
        <dbReference type="RefSeq" id="XP_013926339.1"/>
    </source>
</evidence>
<gene>
    <name evidence="3" type="primary">LOC106552554</name>
</gene>
<proteinExistence type="predicted"/>
<dbReference type="KEGG" id="tsr:106552554"/>
<feature type="region of interest" description="Disordered" evidence="1">
    <location>
        <begin position="1"/>
        <end position="48"/>
    </location>
</feature>
<dbReference type="InterPro" id="IPR009782">
    <property type="entry name" value="FYTTD1"/>
</dbReference>
<dbReference type="GO" id="GO:0016607">
    <property type="term" value="C:nuclear speck"/>
    <property type="evidence" value="ECO:0007669"/>
    <property type="project" value="TreeGrafter"/>
</dbReference>